<dbReference type="Proteomes" id="UP000077752">
    <property type="component" value="Unassembled WGS sequence"/>
</dbReference>
<comment type="caution">
    <text evidence="1">The sequence shown here is derived from an EMBL/GenBank/DDBJ whole genome shotgun (WGS) entry which is preliminary data.</text>
</comment>
<evidence type="ECO:0000313" key="1">
    <source>
        <dbReference type="EMBL" id="OAI94072.1"/>
    </source>
</evidence>
<dbReference type="EMBL" id="LUCV01000008">
    <property type="protein sequence ID" value="OAI94072.1"/>
    <property type="molecule type" value="Genomic_DNA"/>
</dbReference>
<evidence type="ECO:0000313" key="2">
    <source>
        <dbReference type="Proteomes" id="UP000077752"/>
    </source>
</evidence>
<proteinExistence type="predicted"/>
<dbReference type="AlphaFoldDB" id="A0A177SSW4"/>
<reference evidence="1 2" key="1">
    <citation type="submission" date="2016-03" db="EMBL/GenBank/DDBJ databases">
        <title>Draft Genome Assembly of Pseudomonas putida strain CBF10-2.</title>
        <authorList>
            <person name="Iyer R.S."/>
            <person name="Damania A."/>
        </authorList>
    </citation>
    <scope>NUCLEOTIDE SEQUENCE [LARGE SCALE GENOMIC DNA]</scope>
    <source>
        <strain evidence="1 2">CBF10-2</strain>
    </source>
</reference>
<gene>
    <name evidence="1" type="ORF">AYO28_11360</name>
</gene>
<accession>A0A177SSW4</accession>
<name>A0A177SSW4_PSEPU</name>
<organism evidence="1 2">
    <name type="scientific">Pseudomonas putida</name>
    <name type="common">Arthrobacter siderocapsulatus</name>
    <dbReference type="NCBI Taxonomy" id="303"/>
    <lineage>
        <taxon>Bacteria</taxon>
        <taxon>Pseudomonadati</taxon>
        <taxon>Pseudomonadota</taxon>
        <taxon>Gammaproteobacteria</taxon>
        <taxon>Pseudomonadales</taxon>
        <taxon>Pseudomonadaceae</taxon>
        <taxon>Pseudomonas</taxon>
    </lineage>
</organism>
<protein>
    <submittedName>
        <fullName evidence="1">Uncharacterized protein</fullName>
    </submittedName>
</protein>
<sequence length="75" mass="8171">MYPPSSRITPMTHALLALNALALTAVIAMGLLPAKTPVHSLEYRTSMQARPAVMGEAETTLTQQVKVNAQERYAF</sequence>